<dbReference type="SMART" id="SM00086">
    <property type="entry name" value="PAC"/>
    <property type="match status" value="1"/>
</dbReference>
<comment type="caution">
    <text evidence="5">The sequence shown here is derived from an EMBL/GenBank/DDBJ whole genome shotgun (WGS) entry which is preliminary data.</text>
</comment>
<dbReference type="Proteomes" id="UP000288405">
    <property type="component" value="Unassembled WGS sequence"/>
</dbReference>
<dbReference type="PROSITE" id="PS50887">
    <property type="entry name" value="GGDEF"/>
    <property type="match status" value="1"/>
</dbReference>
<dbReference type="NCBIfam" id="TIGR00254">
    <property type="entry name" value="GGDEF"/>
    <property type="match status" value="1"/>
</dbReference>
<dbReference type="InterPro" id="IPR013655">
    <property type="entry name" value="PAS_fold_3"/>
</dbReference>
<accession>A0A432WKI1</accession>
<dbReference type="InterPro" id="IPR035965">
    <property type="entry name" value="PAS-like_dom_sf"/>
</dbReference>
<dbReference type="PROSITE" id="PS50113">
    <property type="entry name" value="PAC"/>
    <property type="match status" value="1"/>
</dbReference>
<proteinExistence type="predicted"/>
<keyword evidence="6" id="KW-1185">Reference proteome</keyword>
<evidence type="ECO:0000259" key="3">
    <source>
        <dbReference type="PROSITE" id="PS50113"/>
    </source>
</evidence>
<reference evidence="5 6" key="1">
    <citation type="journal article" date="2011" name="Front. Microbiol.">
        <title>Genomic signatures of strain selection and enhancement in Bacillus atrophaeus var. globigii, a historical biowarfare simulant.</title>
        <authorList>
            <person name="Gibbons H.S."/>
            <person name="Broomall S.M."/>
            <person name="McNew L.A."/>
            <person name="Daligault H."/>
            <person name="Chapman C."/>
            <person name="Bruce D."/>
            <person name="Karavis M."/>
            <person name="Krepps M."/>
            <person name="McGregor P.A."/>
            <person name="Hong C."/>
            <person name="Park K.H."/>
            <person name="Akmal A."/>
            <person name="Feldman A."/>
            <person name="Lin J.S."/>
            <person name="Chang W.E."/>
            <person name="Higgs B.W."/>
            <person name="Demirev P."/>
            <person name="Lindquist J."/>
            <person name="Liem A."/>
            <person name="Fochler E."/>
            <person name="Read T.D."/>
            <person name="Tapia R."/>
            <person name="Johnson S."/>
            <person name="Bishop-Lilly K.A."/>
            <person name="Detter C."/>
            <person name="Han C."/>
            <person name="Sozhamannan S."/>
            <person name="Rosenzweig C.N."/>
            <person name="Skowronski E.W."/>
        </authorList>
    </citation>
    <scope>NUCLEOTIDE SEQUENCE [LARGE SCALE GENOMIC DNA]</scope>
    <source>
        <strain evidence="5 6">GYP-17</strain>
    </source>
</reference>
<evidence type="ECO:0000259" key="4">
    <source>
        <dbReference type="PROSITE" id="PS50887"/>
    </source>
</evidence>
<evidence type="ECO:0000256" key="1">
    <source>
        <dbReference type="ARBA" id="ARBA00001946"/>
    </source>
</evidence>
<dbReference type="InterPro" id="IPR000700">
    <property type="entry name" value="PAS-assoc_C"/>
</dbReference>
<evidence type="ECO:0000313" key="6">
    <source>
        <dbReference type="Proteomes" id="UP000288405"/>
    </source>
</evidence>
<dbReference type="GO" id="GO:0003824">
    <property type="term" value="F:catalytic activity"/>
    <property type="evidence" value="ECO:0007669"/>
    <property type="project" value="UniProtKB-ARBA"/>
</dbReference>
<dbReference type="InterPro" id="IPR029787">
    <property type="entry name" value="Nucleotide_cyclase"/>
</dbReference>
<dbReference type="Gene3D" id="3.30.70.270">
    <property type="match status" value="1"/>
</dbReference>
<dbReference type="Pfam" id="PF00990">
    <property type="entry name" value="GGDEF"/>
    <property type="match status" value="1"/>
</dbReference>
<dbReference type="Pfam" id="PF08447">
    <property type="entry name" value="PAS_3"/>
    <property type="match status" value="1"/>
</dbReference>
<dbReference type="CDD" id="cd00130">
    <property type="entry name" value="PAS"/>
    <property type="match status" value="1"/>
</dbReference>
<dbReference type="InterPro" id="IPR043128">
    <property type="entry name" value="Rev_trsase/Diguanyl_cyclase"/>
</dbReference>
<dbReference type="PANTHER" id="PTHR46663">
    <property type="entry name" value="DIGUANYLATE CYCLASE DGCT-RELATED"/>
    <property type="match status" value="1"/>
</dbReference>
<dbReference type="SMART" id="SM00091">
    <property type="entry name" value="PAS"/>
    <property type="match status" value="1"/>
</dbReference>
<dbReference type="InterPro" id="IPR000160">
    <property type="entry name" value="GGDEF_dom"/>
</dbReference>
<dbReference type="RefSeq" id="WP_126776692.1">
    <property type="nucleotide sequence ID" value="NZ_PIPM01000004.1"/>
</dbReference>
<gene>
    <name evidence="5" type="ORF">CWE11_05985</name>
</gene>
<dbReference type="CDD" id="cd01949">
    <property type="entry name" value="GGDEF"/>
    <property type="match status" value="1"/>
</dbReference>
<protein>
    <submittedName>
        <fullName evidence="5">Diguanylate cyclase</fullName>
    </submittedName>
</protein>
<dbReference type="PANTHER" id="PTHR46663:SF4">
    <property type="entry name" value="DIGUANYLATE CYCLASE DGCT-RELATED"/>
    <property type="match status" value="1"/>
</dbReference>
<dbReference type="OrthoDB" id="5620448at2"/>
<dbReference type="SUPFAM" id="SSF55785">
    <property type="entry name" value="PYP-like sensor domain (PAS domain)"/>
    <property type="match status" value="1"/>
</dbReference>
<organism evidence="5 6">
    <name type="scientific">Aliidiomarina sanyensis</name>
    <dbReference type="NCBI Taxonomy" id="1249555"/>
    <lineage>
        <taxon>Bacteria</taxon>
        <taxon>Pseudomonadati</taxon>
        <taxon>Pseudomonadota</taxon>
        <taxon>Gammaproteobacteria</taxon>
        <taxon>Alteromonadales</taxon>
        <taxon>Idiomarinaceae</taxon>
        <taxon>Aliidiomarina</taxon>
    </lineage>
</organism>
<feature type="domain" description="PAS" evidence="2">
    <location>
        <begin position="32"/>
        <end position="105"/>
    </location>
</feature>
<feature type="domain" description="GGDEF" evidence="4">
    <location>
        <begin position="193"/>
        <end position="324"/>
    </location>
</feature>
<dbReference type="EMBL" id="PIPM01000004">
    <property type="protein sequence ID" value="RUO34275.1"/>
    <property type="molecule type" value="Genomic_DNA"/>
</dbReference>
<dbReference type="InterPro" id="IPR052163">
    <property type="entry name" value="DGC-Regulatory_Protein"/>
</dbReference>
<dbReference type="SUPFAM" id="SSF55073">
    <property type="entry name" value="Nucleotide cyclase"/>
    <property type="match status" value="1"/>
</dbReference>
<comment type="cofactor">
    <cofactor evidence="1">
        <name>Mg(2+)</name>
        <dbReference type="ChEBI" id="CHEBI:18420"/>
    </cofactor>
</comment>
<dbReference type="InterPro" id="IPR000014">
    <property type="entry name" value="PAS"/>
</dbReference>
<dbReference type="SMART" id="SM00267">
    <property type="entry name" value="GGDEF"/>
    <property type="match status" value="1"/>
</dbReference>
<dbReference type="AlphaFoldDB" id="A0A432WKI1"/>
<dbReference type="Gene3D" id="3.30.450.20">
    <property type="entry name" value="PAS domain"/>
    <property type="match status" value="1"/>
</dbReference>
<dbReference type="FunFam" id="3.30.70.270:FF:000001">
    <property type="entry name" value="Diguanylate cyclase domain protein"/>
    <property type="match status" value="1"/>
</dbReference>
<evidence type="ECO:0000313" key="5">
    <source>
        <dbReference type="EMBL" id="RUO34275.1"/>
    </source>
</evidence>
<dbReference type="PROSITE" id="PS50112">
    <property type="entry name" value="PAS"/>
    <property type="match status" value="1"/>
</dbReference>
<dbReference type="InterPro" id="IPR001610">
    <property type="entry name" value="PAC"/>
</dbReference>
<feature type="domain" description="PAC" evidence="3">
    <location>
        <begin position="108"/>
        <end position="161"/>
    </location>
</feature>
<name>A0A432WKI1_9GAMM</name>
<dbReference type="NCBIfam" id="TIGR00229">
    <property type="entry name" value="sensory_box"/>
    <property type="match status" value="1"/>
</dbReference>
<sequence length="324" mass="37347">MAHSAERKDTSYEELAEVLAQTQFELGKLKQHHDLINTLLESVNAVLWAFDWRTQKVLYVSPAYNHIFGRDSDALLESYDEWKQSIHPDDLAYAMQSFAEVIETGANEARQYRIIRGDGEVRWLSDKCFFNRDKTTGNVLTIVGIAEDITEKKEMELELIRLATTDTLTQAMNRRHFFEKAQKSLEEAIEKREPISFILIDIDNFKDINDTYGHQMGDRVLRDFSKVMRGCLRGIDSLGRVGGEEFAAVFPRCNAENAMYIANRLQYEIRKLAFVKGIDSFHVTVSQGLTQRRDDDTHIDHLFSRADKAMYAAKEKGKNQIVQH</sequence>
<evidence type="ECO:0000259" key="2">
    <source>
        <dbReference type="PROSITE" id="PS50112"/>
    </source>
</evidence>